<feature type="transmembrane region" description="Helical" evidence="1">
    <location>
        <begin position="200"/>
        <end position="220"/>
    </location>
</feature>
<gene>
    <name evidence="2" type="ORF">GCM10022383_01280</name>
</gene>
<feature type="transmembrane region" description="Helical" evidence="1">
    <location>
        <begin position="43"/>
        <end position="65"/>
    </location>
</feature>
<evidence type="ECO:0000313" key="2">
    <source>
        <dbReference type="EMBL" id="GAA3925832.1"/>
    </source>
</evidence>
<keyword evidence="1" id="KW-0812">Transmembrane</keyword>
<organism evidence="2 3">
    <name type="scientific">Microbacterium soli</name>
    <dbReference type="NCBI Taxonomy" id="446075"/>
    <lineage>
        <taxon>Bacteria</taxon>
        <taxon>Bacillati</taxon>
        <taxon>Actinomycetota</taxon>
        <taxon>Actinomycetes</taxon>
        <taxon>Micrococcales</taxon>
        <taxon>Microbacteriaceae</taxon>
        <taxon>Microbacterium</taxon>
    </lineage>
</organism>
<keyword evidence="3" id="KW-1185">Reference proteome</keyword>
<feature type="transmembrane region" description="Helical" evidence="1">
    <location>
        <begin position="232"/>
        <end position="253"/>
    </location>
</feature>
<name>A0ABP7MLJ3_9MICO</name>
<feature type="transmembrane region" description="Helical" evidence="1">
    <location>
        <begin position="175"/>
        <end position="194"/>
    </location>
</feature>
<reference evidence="3" key="1">
    <citation type="journal article" date="2019" name="Int. J. Syst. Evol. Microbiol.">
        <title>The Global Catalogue of Microorganisms (GCM) 10K type strain sequencing project: providing services to taxonomists for standard genome sequencing and annotation.</title>
        <authorList>
            <consortium name="The Broad Institute Genomics Platform"/>
            <consortium name="The Broad Institute Genome Sequencing Center for Infectious Disease"/>
            <person name="Wu L."/>
            <person name="Ma J."/>
        </authorList>
    </citation>
    <scope>NUCLEOTIDE SEQUENCE [LARGE SCALE GENOMIC DNA]</scope>
    <source>
        <strain evidence="3">JCM 17024</strain>
    </source>
</reference>
<proteinExistence type="predicted"/>
<comment type="caution">
    <text evidence="2">The sequence shown here is derived from an EMBL/GenBank/DDBJ whole genome shotgun (WGS) entry which is preliminary data.</text>
</comment>
<evidence type="ECO:0008006" key="4">
    <source>
        <dbReference type="Google" id="ProtNLM"/>
    </source>
</evidence>
<evidence type="ECO:0000256" key="1">
    <source>
        <dbReference type="SAM" id="Phobius"/>
    </source>
</evidence>
<accession>A0ABP7MLJ3</accession>
<keyword evidence="1" id="KW-0472">Membrane</keyword>
<keyword evidence="1" id="KW-1133">Transmembrane helix</keyword>
<dbReference type="EMBL" id="BAABCP010000001">
    <property type="protein sequence ID" value="GAA3925832.1"/>
    <property type="molecule type" value="Genomic_DNA"/>
</dbReference>
<feature type="transmembrane region" description="Helical" evidence="1">
    <location>
        <begin position="71"/>
        <end position="88"/>
    </location>
</feature>
<feature type="transmembrane region" description="Helical" evidence="1">
    <location>
        <begin position="108"/>
        <end position="126"/>
    </location>
</feature>
<feature type="transmembrane region" description="Helical" evidence="1">
    <location>
        <begin position="132"/>
        <end position="154"/>
    </location>
</feature>
<dbReference type="Proteomes" id="UP001501591">
    <property type="component" value="Unassembled WGS sequence"/>
</dbReference>
<feature type="transmembrane region" description="Helical" evidence="1">
    <location>
        <begin position="259"/>
        <end position="278"/>
    </location>
</feature>
<dbReference type="RefSeq" id="WP_344817556.1">
    <property type="nucleotide sequence ID" value="NZ_BAABCP010000001.1"/>
</dbReference>
<evidence type="ECO:0000313" key="3">
    <source>
        <dbReference type="Proteomes" id="UP001501591"/>
    </source>
</evidence>
<sequence>MEQTPAQGAAPLDPPSAAVAQAYLDESARVTERRETWIDRRAAARLMLAEGVGLGVYLVVLMLVFAPAEGSNVAMLLVPFLIWTRLAMTLREEYGYQRRGREQRARTIAVIIIVVMIVGALSTLVLDVDIPFAVRFIPGVTTFGLFGALAWGEWRRASGESVSRTPPSLDRSSRLVTIGIGLGLGATIPCITAPGEIVSLLVSMAVMLALVVWMLVETAGAGSHVALAWGPYLWGCFVAAAVVTVVLLVLVQFTVLPLLVPGLLAGAVIAAAFAAGALRRTPDA</sequence>
<protein>
    <recommendedName>
        <fullName evidence="4">Integral membrane protein</fullName>
    </recommendedName>
</protein>